<sequence>MDGDCSGRLFYPGEKKDLGLPWKKKKFSCQSLPRNPQKDIPWTFSIPPPPNLATGATVALPSATAISILDCKYFQSLDGFGLSIDFIDTDPEDWTLTDTICYHGEDIVSFPPLNQNVTYKAIYSKPGPIYYVYHVGRKVFVSFSSSGHLHIGRNKILGNSVKLMKYLSPGLYILSDQEENRFLAFNDVKTGYWHPKVTNKIEESTPLTFR</sequence>
<reference evidence="1 2" key="1">
    <citation type="journal article" date="2016" name="Mol. Biol. Evol.">
        <title>Genome-Wide Survey of Gut Fungi (Harpellales) Reveals the First Horizontally Transferred Ubiquitin Gene from a Mosquito Host.</title>
        <authorList>
            <person name="Wang Y."/>
            <person name="White M.M."/>
            <person name="Kvist S."/>
            <person name="Moncalvo J.M."/>
        </authorList>
    </citation>
    <scope>NUCLEOTIDE SEQUENCE [LARGE SCALE GENOMIC DNA]</scope>
    <source>
        <strain evidence="1 2">ALG-7-W6</strain>
    </source>
</reference>
<dbReference type="EMBL" id="LSSL01003479">
    <property type="protein sequence ID" value="OLY80435.1"/>
    <property type="molecule type" value="Genomic_DNA"/>
</dbReference>
<accession>A0A1R0GU75</accession>
<comment type="caution">
    <text evidence="1">The sequence shown here is derived from an EMBL/GenBank/DDBJ whole genome shotgun (WGS) entry which is preliminary data.</text>
</comment>
<organism evidence="1 2">
    <name type="scientific">Smittium mucronatum</name>
    <dbReference type="NCBI Taxonomy" id="133383"/>
    <lineage>
        <taxon>Eukaryota</taxon>
        <taxon>Fungi</taxon>
        <taxon>Fungi incertae sedis</taxon>
        <taxon>Zoopagomycota</taxon>
        <taxon>Kickxellomycotina</taxon>
        <taxon>Harpellomycetes</taxon>
        <taxon>Harpellales</taxon>
        <taxon>Legeriomycetaceae</taxon>
        <taxon>Smittium</taxon>
    </lineage>
</organism>
<evidence type="ECO:0000313" key="1">
    <source>
        <dbReference type="EMBL" id="OLY80435.1"/>
    </source>
</evidence>
<keyword evidence="2" id="KW-1185">Reference proteome</keyword>
<proteinExistence type="predicted"/>
<dbReference type="Proteomes" id="UP000187455">
    <property type="component" value="Unassembled WGS sequence"/>
</dbReference>
<dbReference type="AlphaFoldDB" id="A0A1R0GU75"/>
<name>A0A1R0GU75_9FUNG</name>
<evidence type="ECO:0000313" key="2">
    <source>
        <dbReference type="Proteomes" id="UP000187455"/>
    </source>
</evidence>
<gene>
    <name evidence="1" type="ORF">AYI68_g5469</name>
</gene>
<protein>
    <submittedName>
        <fullName evidence="1">Uncharacterized protein</fullName>
    </submittedName>
</protein>